<feature type="repeat" description="PPR" evidence="3">
    <location>
        <begin position="177"/>
        <end position="211"/>
    </location>
</feature>
<evidence type="ECO:0000256" key="1">
    <source>
        <dbReference type="ARBA" id="ARBA00006643"/>
    </source>
</evidence>
<evidence type="ECO:0000313" key="5">
    <source>
        <dbReference type="Proteomes" id="UP000639772"/>
    </source>
</evidence>
<feature type="repeat" description="PPR" evidence="3">
    <location>
        <begin position="308"/>
        <end position="342"/>
    </location>
</feature>
<dbReference type="PROSITE" id="PS51375">
    <property type="entry name" value="PPR"/>
    <property type="match status" value="4"/>
</dbReference>
<evidence type="ECO:0000256" key="3">
    <source>
        <dbReference type="PROSITE-ProRule" id="PRU00708"/>
    </source>
</evidence>
<comment type="similarity">
    <text evidence="1">Belongs to the PPR family. PCMP-H subfamily.</text>
</comment>
<proteinExistence type="inferred from homology"/>
<dbReference type="Pfam" id="PF01535">
    <property type="entry name" value="PPR"/>
    <property type="match status" value="3"/>
</dbReference>
<dbReference type="EMBL" id="JADCNM010000002">
    <property type="protein sequence ID" value="KAG0494909.1"/>
    <property type="molecule type" value="Genomic_DNA"/>
</dbReference>
<dbReference type="Pfam" id="PF20431">
    <property type="entry name" value="E_motif"/>
    <property type="match status" value="1"/>
</dbReference>
<dbReference type="InterPro" id="IPR046960">
    <property type="entry name" value="PPR_At4g14850-like_plant"/>
</dbReference>
<dbReference type="FunFam" id="1.25.40.10:FF:000690">
    <property type="entry name" value="Pentatricopeptide repeat-containing protein"/>
    <property type="match status" value="1"/>
</dbReference>
<evidence type="ECO:0000256" key="2">
    <source>
        <dbReference type="ARBA" id="ARBA00022737"/>
    </source>
</evidence>
<sequence>MAMGPKGMKFTKKACISLMDRCGSINTLKQVHCQVLMSGLDQSRDIVDGFLLFLTDPHAGDMHYASKVFDSLLRPTLFAFNVMMKAFSKKGEHKKTALFYHRLREEGIFPDNFTYPFVLKAFGCLRLKFEGMKTHGLVTKTGFEFDPYVRNSFIDMHAEMGNIETARSLFDEMPDKDVVSWNVLIAAHIKCKEFEGAISIFTGMSKVGVKPDEATLVSSLTACAAVGNLEVGKRIHRFMVEEFSFSLPLGNAILDVYVKCGDLDAANLFFKTMAVRNAISWTVMVSGYVNAGQLSEARKLFDCSPAKDVILWTAMINGYVQHNCFEEALDMFKEMQMKDIKPDKFTVVALLTLCANLGALEQGKWIHGYIVDRKIAIDNVVSTALIEMYAKCGCIEESLEIFNAVEGKDRITWTSTICGLALNGQTEKALELFSEMKMLGVEPDDITFLGVLSACNHGRLVDEGQRIFHEMKEVHHIDPKIEHYGCLADLLGRAGILDKAEQLIESVSNKKEDILPLWGALLGACKIHGNFEMGKRLARKVAQQDAANSGLHSLAANLHAAAERWEDVTAVRKKMRSLGVKKIPGCSSIEVNGLVREFVVDDASHCETADMHRALDELSRSMESEMKPACLNISSDVAGLN</sequence>
<dbReference type="PANTHER" id="PTHR47926">
    <property type="entry name" value="PENTATRICOPEPTIDE REPEAT-CONTAINING PROTEIN"/>
    <property type="match status" value="1"/>
</dbReference>
<dbReference type="FunFam" id="1.25.40.10:FF:000427">
    <property type="entry name" value="Pentatricopeptide repeat-containing protein chloroplastic"/>
    <property type="match status" value="1"/>
</dbReference>
<dbReference type="GO" id="GO:0003729">
    <property type="term" value="F:mRNA binding"/>
    <property type="evidence" value="ECO:0007669"/>
    <property type="project" value="UniProtKB-ARBA"/>
</dbReference>
<dbReference type="PANTHER" id="PTHR47926:SF489">
    <property type="entry name" value="PENTATRICOPEPTIDE REPEAT-CONTAINING PROTEIN"/>
    <property type="match status" value="1"/>
</dbReference>
<dbReference type="GO" id="GO:0009451">
    <property type="term" value="P:RNA modification"/>
    <property type="evidence" value="ECO:0007669"/>
    <property type="project" value="InterPro"/>
</dbReference>
<dbReference type="Proteomes" id="UP000639772">
    <property type="component" value="Unassembled WGS sequence"/>
</dbReference>
<dbReference type="AlphaFoldDB" id="A0A835RSZ4"/>
<dbReference type="InterPro" id="IPR002885">
    <property type="entry name" value="PPR_rpt"/>
</dbReference>
<gene>
    <name evidence="4" type="ORF">HPP92_005903</name>
</gene>
<feature type="repeat" description="PPR" evidence="3">
    <location>
        <begin position="76"/>
        <end position="110"/>
    </location>
</feature>
<organism evidence="4 5">
    <name type="scientific">Vanilla planifolia</name>
    <name type="common">Vanilla</name>
    <dbReference type="NCBI Taxonomy" id="51239"/>
    <lineage>
        <taxon>Eukaryota</taxon>
        <taxon>Viridiplantae</taxon>
        <taxon>Streptophyta</taxon>
        <taxon>Embryophyta</taxon>
        <taxon>Tracheophyta</taxon>
        <taxon>Spermatophyta</taxon>
        <taxon>Magnoliopsida</taxon>
        <taxon>Liliopsida</taxon>
        <taxon>Asparagales</taxon>
        <taxon>Orchidaceae</taxon>
        <taxon>Vanilloideae</taxon>
        <taxon>Vanilleae</taxon>
        <taxon>Vanilla</taxon>
    </lineage>
</organism>
<protein>
    <recommendedName>
        <fullName evidence="6">Pentatricopeptide repeat-containing protein</fullName>
    </recommendedName>
</protein>
<feature type="repeat" description="PPR" evidence="3">
    <location>
        <begin position="409"/>
        <end position="443"/>
    </location>
</feature>
<dbReference type="InterPro" id="IPR011990">
    <property type="entry name" value="TPR-like_helical_dom_sf"/>
</dbReference>
<evidence type="ECO:0000313" key="4">
    <source>
        <dbReference type="EMBL" id="KAG0494909.1"/>
    </source>
</evidence>
<dbReference type="InterPro" id="IPR046848">
    <property type="entry name" value="E_motif"/>
</dbReference>
<reference evidence="4 5" key="1">
    <citation type="journal article" date="2020" name="Nat. Food">
        <title>A phased Vanilla planifolia genome enables genetic improvement of flavour and production.</title>
        <authorList>
            <person name="Hasing T."/>
            <person name="Tang H."/>
            <person name="Brym M."/>
            <person name="Khazi F."/>
            <person name="Huang T."/>
            <person name="Chambers A.H."/>
        </authorList>
    </citation>
    <scope>NUCLEOTIDE SEQUENCE [LARGE SCALE GENOMIC DNA]</scope>
    <source>
        <tissue evidence="4">Leaf</tissue>
    </source>
</reference>
<accession>A0A835RSZ4</accession>
<comment type="caution">
    <text evidence="4">The sequence shown here is derived from an EMBL/GenBank/DDBJ whole genome shotgun (WGS) entry which is preliminary data.</text>
</comment>
<dbReference type="Pfam" id="PF13041">
    <property type="entry name" value="PPR_2"/>
    <property type="match status" value="4"/>
</dbReference>
<dbReference type="NCBIfam" id="TIGR00756">
    <property type="entry name" value="PPR"/>
    <property type="match status" value="6"/>
</dbReference>
<dbReference type="FunFam" id="1.25.40.10:FF:000348">
    <property type="entry name" value="Pentatricopeptide repeat-containing protein chloroplastic"/>
    <property type="match status" value="1"/>
</dbReference>
<evidence type="ECO:0008006" key="6">
    <source>
        <dbReference type="Google" id="ProtNLM"/>
    </source>
</evidence>
<dbReference type="OrthoDB" id="185373at2759"/>
<name>A0A835RSZ4_VANPL</name>
<keyword evidence="2" id="KW-0677">Repeat</keyword>
<dbReference type="Gene3D" id="1.25.40.10">
    <property type="entry name" value="Tetratricopeptide repeat domain"/>
    <property type="match status" value="5"/>
</dbReference>